<evidence type="ECO:0008006" key="3">
    <source>
        <dbReference type="Google" id="ProtNLM"/>
    </source>
</evidence>
<dbReference type="RefSeq" id="XP_064672350.1">
    <property type="nucleotide sequence ID" value="XM_064810032.1"/>
</dbReference>
<dbReference type="Proteomes" id="UP001302812">
    <property type="component" value="Unassembled WGS sequence"/>
</dbReference>
<keyword evidence="2" id="KW-1185">Reference proteome</keyword>
<protein>
    <recommendedName>
        <fullName evidence="3">Fungal N-terminal domain-containing protein</fullName>
    </recommendedName>
</protein>
<accession>A0AAN6TI01</accession>
<name>A0AAN6TI01_9PEZI</name>
<comment type="caution">
    <text evidence="1">The sequence shown here is derived from an EMBL/GenBank/DDBJ whole genome shotgun (WGS) entry which is preliminary data.</text>
</comment>
<dbReference type="PANTHER" id="PTHR38886:SF1">
    <property type="entry name" value="NACHT-NTPASE AND P-LOOP NTPASES N-TERMINAL DOMAIN-CONTAINING PROTEIN"/>
    <property type="match status" value="1"/>
</dbReference>
<dbReference type="EMBL" id="MU853336">
    <property type="protein sequence ID" value="KAK4114780.1"/>
    <property type="molecule type" value="Genomic_DNA"/>
</dbReference>
<dbReference type="PANTHER" id="PTHR38886">
    <property type="entry name" value="SESA DOMAIN-CONTAINING PROTEIN"/>
    <property type="match status" value="1"/>
</dbReference>
<gene>
    <name evidence="1" type="ORF">N656DRAFT_545923</name>
</gene>
<dbReference type="GeneID" id="89934156"/>
<reference evidence="1" key="2">
    <citation type="submission" date="2023-05" db="EMBL/GenBank/DDBJ databases">
        <authorList>
            <consortium name="Lawrence Berkeley National Laboratory"/>
            <person name="Steindorff A."/>
            <person name="Hensen N."/>
            <person name="Bonometti L."/>
            <person name="Westerberg I."/>
            <person name="Brannstrom I.O."/>
            <person name="Guillou S."/>
            <person name="Cros-Aarteil S."/>
            <person name="Calhoun S."/>
            <person name="Haridas S."/>
            <person name="Kuo A."/>
            <person name="Mondo S."/>
            <person name="Pangilinan J."/>
            <person name="Riley R."/>
            <person name="Labutti K."/>
            <person name="Andreopoulos B."/>
            <person name="Lipzen A."/>
            <person name="Chen C."/>
            <person name="Yanf M."/>
            <person name="Daum C."/>
            <person name="Ng V."/>
            <person name="Clum A."/>
            <person name="Ohm R."/>
            <person name="Martin F."/>
            <person name="Silar P."/>
            <person name="Natvig D."/>
            <person name="Lalanne C."/>
            <person name="Gautier V."/>
            <person name="Ament-Velasquez S.L."/>
            <person name="Kruys A."/>
            <person name="Hutchinson M.I."/>
            <person name="Powell A.J."/>
            <person name="Barry K."/>
            <person name="Miller A.N."/>
            <person name="Grigoriev I.V."/>
            <person name="Debuchy R."/>
            <person name="Gladieux P."/>
            <person name="Thoren M.H."/>
            <person name="Johannesson H."/>
        </authorList>
    </citation>
    <scope>NUCLEOTIDE SEQUENCE</scope>
    <source>
        <strain evidence="1">CBS 508.74</strain>
    </source>
</reference>
<dbReference type="AlphaFoldDB" id="A0AAN6TI01"/>
<proteinExistence type="predicted"/>
<evidence type="ECO:0000313" key="1">
    <source>
        <dbReference type="EMBL" id="KAK4114780.1"/>
    </source>
</evidence>
<sequence>MSFGITFGSVGDLIAVGQLAFTLARALNDRHGSAKAYQALIKELKNFDNSLLQVIAIWQNYETAPQLADIYAKAMETVKDCHDLLNSFSTKIREKYDSSLGGKGDSSSWVKTAAKKTLWLTEKDDVAELRARLQTGSNAIMLFTLAAMSDVDQQARVASVHSLLQNSLKLAEVHQSKLQEIDAKYSSQENRY</sequence>
<evidence type="ECO:0000313" key="2">
    <source>
        <dbReference type="Proteomes" id="UP001302812"/>
    </source>
</evidence>
<organism evidence="1 2">
    <name type="scientific">Canariomyces notabilis</name>
    <dbReference type="NCBI Taxonomy" id="2074819"/>
    <lineage>
        <taxon>Eukaryota</taxon>
        <taxon>Fungi</taxon>
        <taxon>Dikarya</taxon>
        <taxon>Ascomycota</taxon>
        <taxon>Pezizomycotina</taxon>
        <taxon>Sordariomycetes</taxon>
        <taxon>Sordariomycetidae</taxon>
        <taxon>Sordariales</taxon>
        <taxon>Chaetomiaceae</taxon>
        <taxon>Canariomyces</taxon>
    </lineage>
</organism>
<reference evidence="1" key="1">
    <citation type="journal article" date="2023" name="Mol. Phylogenet. Evol.">
        <title>Genome-scale phylogeny and comparative genomics of the fungal order Sordariales.</title>
        <authorList>
            <person name="Hensen N."/>
            <person name="Bonometti L."/>
            <person name="Westerberg I."/>
            <person name="Brannstrom I.O."/>
            <person name="Guillou S."/>
            <person name="Cros-Aarteil S."/>
            <person name="Calhoun S."/>
            <person name="Haridas S."/>
            <person name="Kuo A."/>
            <person name="Mondo S."/>
            <person name="Pangilinan J."/>
            <person name="Riley R."/>
            <person name="LaButti K."/>
            <person name="Andreopoulos B."/>
            <person name="Lipzen A."/>
            <person name="Chen C."/>
            <person name="Yan M."/>
            <person name="Daum C."/>
            <person name="Ng V."/>
            <person name="Clum A."/>
            <person name="Steindorff A."/>
            <person name="Ohm R.A."/>
            <person name="Martin F."/>
            <person name="Silar P."/>
            <person name="Natvig D.O."/>
            <person name="Lalanne C."/>
            <person name="Gautier V."/>
            <person name="Ament-Velasquez S.L."/>
            <person name="Kruys A."/>
            <person name="Hutchinson M.I."/>
            <person name="Powell A.J."/>
            <person name="Barry K."/>
            <person name="Miller A.N."/>
            <person name="Grigoriev I.V."/>
            <person name="Debuchy R."/>
            <person name="Gladieux P."/>
            <person name="Hiltunen Thoren M."/>
            <person name="Johannesson H."/>
        </authorList>
    </citation>
    <scope>NUCLEOTIDE SEQUENCE</scope>
    <source>
        <strain evidence="1">CBS 508.74</strain>
    </source>
</reference>